<dbReference type="SUPFAM" id="SSF47336">
    <property type="entry name" value="ACP-like"/>
    <property type="match status" value="1"/>
</dbReference>
<dbReference type="EMBL" id="JACHXK010000001">
    <property type="protein sequence ID" value="MBB3107977.1"/>
    <property type="molecule type" value="Genomic_DNA"/>
</dbReference>
<gene>
    <name evidence="2" type="ORF">FHS18_000005</name>
</gene>
<evidence type="ECO:0000259" key="1">
    <source>
        <dbReference type="PROSITE" id="PS50075"/>
    </source>
</evidence>
<evidence type="ECO:0000313" key="3">
    <source>
        <dbReference type="Proteomes" id="UP000570361"/>
    </source>
</evidence>
<dbReference type="RefSeq" id="WP_183595711.1">
    <property type="nucleotide sequence ID" value="NZ_JACHXK010000001.1"/>
</dbReference>
<dbReference type="InterPro" id="IPR036736">
    <property type="entry name" value="ACP-like_sf"/>
</dbReference>
<comment type="caution">
    <text evidence="2">The sequence shown here is derived from an EMBL/GenBank/DDBJ whole genome shotgun (WGS) entry which is preliminary data.</text>
</comment>
<feature type="domain" description="Carrier" evidence="1">
    <location>
        <begin position="5"/>
        <end position="87"/>
    </location>
</feature>
<dbReference type="PROSITE" id="PS50075">
    <property type="entry name" value="CARRIER"/>
    <property type="match status" value="1"/>
</dbReference>
<sequence>MEKQQIIQIIKEKIIPNRLRSEGLEPSDIGDDDLISERISLDSIDEFEMIMGIEDEFGIDLGSMDQVELHEQFRTMASLANLVEGQLALQLTKVGEN</sequence>
<dbReference type="Proteomes" id="UP000570361">
    <property type="component" value="Unassembled WGS sequence"/>
</dbReference>
<proteinExistence type="predicted"/>
<dbReference type="AlphaFoldDB" id="A0A7W5ASS6"/>
<dbReference type="Gene3D" id="1.10.1200.10">
    <property type="entry name" value="ACP-like"/>
    <property type="match status" value="1"/>
</dbReference>
<evidence type="ECO:0000313" key="2">
    <source>
        <dbReference type="EMBL" id="MBB3107977.1"/>
    </source>
</evidence>
<keyword evidence="3" id="KW-1185">Reference proteome</keyword>
<name>A0A7W5ASS6_9BACL</name>
<reference evidence="2 3" key="1">
    <citation type="submission" date="2020-08" db="EMBL/GenBank/DDBJ databases">
        <title>Genomic Encyclopedia of Type Strains, Phase III (KMG-III): the genomes of soil and plant-associated and newly described type strains.</title>
        <authorList>
            <person name="Whitman W."/>
        </authorList>
    </citation>
    <scope>NUCLEOTIDE SEQUENCE [LARGE SCALE GENOMIC DNA]</scope>
    <source>
        <strain evidence="2 3">CECT 5862</strain>
    </source>
</reference>
<protein>
    <submittedName>
        <fullName evidence="2">Acyl carrier protein</fullName>
    </submittedName>
</protein>
<dbReference type="InterPro" id="IPR009081">
    <property type="entry name" value="PP-bd_ACP"/>
</dbReference>
<accession>A0A7W5ASS6</accession>
<organism evidence="2 3">
    <name type="scientific">Paenibacillus phyllosphaerae</name>
    <dbReference type="NCBI Taxonomy" id="274593"/>
    <lineage>
        <taxon>Bacteria</taxon>
        <taxon>Bacillati</taxon>
        <taxon>Bacillota</taxon>
        <taxon>Bacilli</taxon>
        <taxon>Bacillales</taxon>
        <taxon>Paenibacillaceae</taxon>
        <taxon>Paenibacillus</taxon>
    </lineage>
</organism>